<dbReference type="PANTHER" id="PTHR11061:SF49">
    <property type="entry name" value="23S RRNA (URACIL(1939)-C(5))-METHYLTRANSFERASE RLMD"/>
    <property type="match status" value="1"/>
</dbReference>
<comment type="similarity">
    <text evidence="11">Belongs to the class I-like SAM-binding methyltransferase superfamily. RNA M5U methyltransferase family. RlmD subfamily.</text>
</comment>
<dbReference type="SUPFAM" id="SSF53335">
    <property type="entry name" value="S-adenosyl-L-methionine-dependent methyltransferases"/>
    <property type="match status" value="1"/>
</dbReference>
<evidence type="ECO:0000313" key="15">
    <source>
        <dbReference type="EMBL" id="CAA6821503.1"/>
    </source>
</evidence>
<proteinExistence type="inferred from homology"/>
<feature type="active site" description="Nucleophile" evidence="11 12">
    <location>
        <position position="399"/>
    </location>
</feature>
<evidence type="ECO:0000256" key="5">
    <source>
        <dbReference type="ARBA" id="ARBA00022691"/>
    </source>
</evidence>
<dbReference type="GO" id="GO:0070041">
    <property type="term" value="F:rRNA (uridine-C5-)-methyltransferase activity"/>
    <property type="evidence" value="ECO:0007669"/>
    <property type="project" value="UniProtKB-UniRule"/>
</dbReference>
<evidence type="ECO:0000256" key="3">
    <source>
        <dbReference type="ARBA" id="ARBA00022603"/>
    </source>
</evidence>
<dbReference type="NCBIfam" id="TIGR00479">
    <property type="entry name" value="rumA"/>
    <property type="match status" value="1"/>
</dbReference>
<evidence type="ECO:0000256" key="8">
    <source>
        <dbReference type="ARBA" id="ARBA00023014"/>
    </source>
</evidence>
<dbReference type="GO" id="GO:0005506">
    <property type="term" value="F:iron ion binding"/>
    <property type="evidence" value="ECO:0007669"/>
    <property type="project" value="UniProtKB-UniRule"/>
</dbReference>
<evidence type="ECO:0000256" key="9">
    <source>
        <dbReference type="ARBA" id="ARBA00052756"/>
    </source>
</evidence>
<dbReference type="Gene3D" id="2.40.50.1070">
    <property type="match status" value="1"/>
</dbReference>
<feature type="domain" description="TRAM" evidence="14">
    <location>
        <begin position="5"/>
        <end position="66"/>
    </location>
</feature>
<keyword evidence="7 11" id="KW-0408">Iron</keyword>
<feature type="active site" evidence="13">
    <location>
        <position position="399"/>
    </location>
</feature>
<feature type="binding site" evidence="11">
    <location>
        <position position="309"/>
    </location>
    <ligand>
        <name>S-adenosyl-L-methionine</name>
        <dbReference type="ChEBI" id="CHEBI:59789"/>
    </ligand>
</feature>
<comment type="catalytic activity">
    <reaction evidence="9 11">
        <text>uridine(1939) in 23S rRNA + S-adenosyl-L-methionine = 5-methyluridine(1939) in 23S rRNA + S-adenosyl-L-homocysteine + H(+)</text>
        <dbReference type="Rhea" id="RHEA:42908"/>
        <dbReference type="Rhea" id="RHEA-COMP:10278"/>
        <dbReference type="Rhea" id="RHEA-COMP:10279"/>
        <dbReference type="ChEBI" id="CHEBI:15378"/>
        <dbReference type="ChEBI" id="CHEBI:57856"/>
        <dbReference type="ChEBI" id="CHEBI:59789"/>
        <dbReference type="ChEBI" id="CHEBI:65315"/>
        <dbReference type="ChEBI" id="CHEBI:74447"/>
        <dbReference type="EC" id="2.1.1.190"/>
    </reaction>
</comment>
<feature type="binding site" evidence="11">
    <location>
        <position position="167"/>
    </location>
    <ligand>
        <name>[4Fe-4S] cluster</name>
        <dbReference type="ChEBI" id="CHEBI:49883"/>
    </ligand>
</feature>
<dbReference type="EMBL" id="CACVAT010000359">
    <property type="protein sequence ID" value="CAA6821503.1"/>
    <property type="molecule type" value="Genomic_DNA"/>
</dbReference>
<dbReference type="PROSITE" id="PS50926">
    <property type="entry name" value="TRAM"/>
    <property type="match status" value="1"/>
</dbReference>
<dbReference type="InterPro" id="IPR012340">
    <property type="entry name" value="NA-bd_OB-fold"/>
</dbReference>
<keyword evidence="6 11" id="KW-0479">Metal-binding</keyword>
<dbReference type="InterPro" id="IPR030390">
    <property type="entry name" value="MeTrfase_TrmA_AS"/>
</dbReference>
<evidence type="ECO:0000259" key="14">
    <source>
        <dbReference type="PROSITE" id="PS50926"/>
    </source>
</evidence>
<reference evidence="15" key="1">
    <citation type="submission" date="2020-01" db="EMBL/GenBank/DDBJ databases">
        <authorList>
            <person name="Meier V. D."/>
            <person name="Meier V D."/>
        </authorList>
    </citation>
    <scope>NUCLEOTIDE SEQUENCE</scope>
    <source>
        <strain evidence="15">HLG_WM_MAG_09</strain>
    </source>
</reference>
<protein>
    <recommendedName>
        <fullName evidence="11">23S rRNA (uracil(1939)-C(5))-methyltransferase RlmD</fullName>
        <ecNumber evidence="11">2.1.1.190</ecNumber>
    </recommendedName>
    <alternativeName>
        <fullName evidence="11">23S rRNA(m5U1939)-methyltransferase</fullName>
    </alternativeName>
</protein>
<dbReference type="AlphaFoldDB" id="A0A6S6TYS8"/>
<evidence type="ECO:0000256" key="7">
    <source>
        <dbReference type="ARBA" id="ARBA00023004"/>
    </source>
</evidence>
<dbReference type="GO" id="GO:0003723">
    <property type="term" value="F:RNA binding"/>
    <property type="evidence" value="ECO:0007669"/>
    <property type="project" value="InterPro"/>
</dbReference>
<dbReference type="InterPro" id="IPR001566">
    <property type="entry name" value="23S_rRNA_MeTrfase_RlmD"/>
</dbReference>
<dbReference type="NCBIfam" id="NF009639">
    <property type="entry name" value="PRK13168.1"/>
    <property type="match status" value="1"/>
</dbReference>
<dbReference type="PROSITE" id="PS01231">
    <property type="entry name" value="TRMA_2"/>
    <property type="match status" value="1"/>
</dbReference>
<keyword evidence="4 11" id="KW-0808">Transferase</keyword>
<dbReference type="Pfam" id="PF05958">
    <property type="entry name" value="tRNA_U5-meth_tr"/>
    <property type="match status" value="1"/>
</dbReference>
<organism evidence="15">
    <name type="scientific">uncultured Thiotrichaceae bacterium</name>
    <dbReference type="NCBI Taxonomy" id="298394"/>
    <lineage>
        <taxon>Bacteria</taxon>
        <taxon>Pseudomonadati</taxon>
        <taxon>Pseudomonadota</taxon>
        <taxon>Gammaproteobacteria</taxon>
        <taxon>Thiotrichales</taxon>
        <taxon>Thiotrichaceae</taxon>
        <taxon>environmental samples</taxon>
    </lineage>
</organism>
<evidence type="ECO:0000256" key="11">
    <source>
        <dbReference type="HAMAP-Rule" id="MF_01010"/>
    </source>
</evidence>
<dbReference type="GO" id="GO:0070475">
    <property type="term" value="P:rRNA base methylation"/>
    <property type="evidence" value="ECO:0007669"/>
    <property type="project" value="TreeGrafter"/>
</dbReference>
<dbReference type="InterPro" id="IPR002792">
    <property type="entry name" value="TRAM_dom"/>
</dbReference>
<dbReference type="InterPro" id="IPR029063">
    <property type="entry name" value="SAM-dependent_MTases_sf"/>
</dbReference>
<evidence type="ECO:0000256" key="1">
    <source>
        <dbReference type="ARBA" id="ARBA00022485"/>
    </source>
</evidence>
<dbReference type="PROSITE" id="PS51687">
    <property type="entry name" value="SAM_MT_RNA_M5U"/>
    <property type="match status" value="1"/>
</dbReference>
<evidence type="ECO:0000256" key="12">
    <source>
        <dbReference type="PROSITE-ProRule" id="PRU01024"/>
    </source>
</evidence>
<feature type="binding site" evidence="11 12">
    <location>
        <position position="373"/>
    </location>
    <ligand>
        <name>S-adenosyl-L-methionine</name>
        <dbReference type="ChEBI" id="CHEBI:59789"/>
    </ligand>
</feature>
<feature type="binding site" evidence="11 12">
    <location>
        <position position="304"/>
    </location>
    <ligand>
        <name>S-adenosyl-L-methionine</name>
        <dbReference type="ChEBI" id="CHEBI:59789"/>
    </ligand>
</feature>
<feature type="binding site" evidence="11 12">
    <location>
        <position position="275"/>
    </location>
    <ligand>
        <name>S-adenosyl-L-methionine</name>
        <dbReference type="ChEBI" id="CHEBI:59789"/>
    </ligand>
</feature>
<evidence type="ECO:0000256" key="10">
    <source>
        <dbReference type="ARBA" id="ARBA00059995"/>
    </source>
</evidence>
<dbReference type="PROSITE" id="PS01230">
    <property type="entry name" value="TRMA_1"/>
    <property type="match status" value="1"/>
</dbReference>
<evidence type="ECO:0000256" key="4">
    <source>
        <dbReference type="ARBA" id="ARBA00022679"/>
    </source>
</evidence>
<keyword evidence="1 11" id="KW-0004">4Fe-4S</keyword>
<comment type="function">
    <text evidence="10 11">Catalyzes the formation of 5-methyl-uridine at position 1939 (m5U1939) in 23S rRNA.</text>
</comment>
<evidence type="ECO:0000256" key="6">
    <source>
        <dbReference type="ARBA" id="ARBA00022723"/>
    </source>
</evidence>
<accession>A0A6S6TYS8</accession>
<keyword evidence="3 11" id="KW-0489">Methyltransferase</keyword>
<feature type="binding site" evidence="11">
    <location>
        <position position="79"/>
    </location>
    <ligand>
        <name>[4Fe-4S] cluster</name>
        <dbReference type="ChEBI" id="CHEBI:49883"/>
    </ligand>
</feature>
<dbReference type="FunFam" id="3.40.50.150:FF:000009">
    <property type="entry name" value="23S rRNA (Uracil(1939)-C(5))-methyltransferase RlmD"/>
    <property type="match status" value="1"/>
</dbReference>
<dbReference type="CDD" id="cd02440">
    <property type="entry name" value="AdoMet_MTases"/>
    <property type="match status" value="1"/>
</dbReference>
<evidence type="ECO:0000256" key="2">
    <source>
        <dbReference type="ARBA" id="ARBA00022552"/>
    </source>
</evidence>
<dbReference type="FunFam" id="2.40.50.140:FF:000097">
    <property type="entry name" value="23S rRNA (uracil(1939)-C(5))-methyltransferase RlmD"/>
    <property type="match status" value="1"/>
</dbReference>
<dbReference type="HAMAP" id="MF_01010">
    <property type="entry name" value="23SrRNA_methyltr_RlmD"/>
    <property type="match status" value="1"/>
</dbReference>
<keyword evidence="2 11" id="KW-0698">rRNA processing</keyword>
<dbReference type="SUPFAM" id="SSF50249">
    <property type="entry name" value="Nucleic acid-binding proteins"/>
    <property type="match status" value="1"/>
</dbReference>
<name>A0A6S6TYS8_9GAMM</name>
<gene>
    <name evidence="11" type="primary">rlmD</name>
    <name evidence="15" type="ORF">HELGO_WM15873</name>
</gene>
<dbReference type="PANTHER" id="PTHR11061">
    <property type="entry name" value="RNA M5U METHYLTRANSFERASE"/>
    <property type="match status" value="1"/>
</dbReference>
<feature type="binding site" evidence="11">
    <location>
        <position position="88"/>
    </location>
    <ligand>
        <name>[4Fe-4S] cluster</name>
        <dbReference type="ChEBI" id="CHEBI:49883"/>
    </ligand>
</feature>
<evidence type="ECO:0000256" key="13">
    <source>
        <dbReference type="PROSITE-ProRule" id="PRU10015"/>
    </source>
</evidence>
<keyword evidence="8 11" id="KW-0411">Iron-sulfur</keyword>
<keyword evidence="5 11" id="KW-0949">S-adenosyl-L-methionine</keyword>
<dbReference type="InterPro" id="IPR030391">
    <property type="entry name" value="MeTrfase_TrmA_CS"/>
</dbReference>
<dbReference type="GO" id="GO:0051539">
    <property type="term" value="F:4 iron, 4 sulfur cluster binding"/>
    <property type="evidence" value="ECO:0007669"/>
    <property type="project" value="UniProtKB-KW"/>
</dbReference>
<feature type="binding site" evidence="11">
    <location>
        <position position="352"/>
    </location>
    <ligand>
        <name>S-adenosyl-L-methionine</name>
        <dbReference type="ChEBI" id="CHEBI:59789"/>
    </ligand>
</feature>
<feature type="binding site" evidence="11 12">
    <location>
        <position position="325"/>
    </location>
    <ligand>
        <name>S-adenosyl-L-methionine</name>
        <dbReference type="ChEBI" id="CHEBI:59789"/>
    </ligand>
</feature>
<dbReference type="InterPro" id="IPR010280">
    <property type="entry name" value="U5_MeTrfase_fam"/>
</dbReference>
<sequence length="446" mass="50161">MSRGPNRRAKNLPPVEAVIESMTLEGKGVAHVDGKTVFVSGGIPGEKVMFSYTQRKAKFDEAQVIEVLEASDERVEPKCPHYGVCGACSWQHINSEAQINYKQQAMLDNIQRVGKVEPDEVFEPLIAEPWAYRRKARLGVRHVRKKEKVLVGFRERDGRFLAEMQRCEILHPSLGEHLVDFQELIYGLEARATIPQIEVAVGDNGTALIFRHMEPLSESDQEALRQFGETNNYQVYLQPKGPDTVHCIWPEKPELYYEHPDFDTRVDFGPQDFFQVNQPLNIKMVARAVELLDPQSEDKVLDLFCGLGNFTLPLAKKAGHVTGVEGDNVMVKRARETALANGIENTDYFACDLMGDMKGEPWLKQTFDKILLDPPRAGAKEVVEHFGKLGAKRIVYVSCHPGTLARDAEILVHTHGYRMVGAGVMDMFPHTAHVESIAVFELVTLK</sequence>
<dbReference type="Gene3D" id="2.40.50.140">
    <property type="entry name" value="Nucleic acid-binding proteins"/>
    <property type="match status" value="1"/>
</dbReference>
<feature type="binding site" evidence="11">
    <location>
        <position position="85"/>
    </location>
    <ligand>
        <name>[4Fe-4S] cluster</name>
        <dbReference type="ChEBI" id="CHEBI:49883"/>
    </ligand>
</feature>
<dbReference type="Gene3D" id="3.40.50.150">
    <property type="entry name" value="Vaccinia Virus protein VP39"/>
    <property type="match status" value="1"/>
</dbReference>
<dbReference type="EC" id="2.1.1.190" evidence="11"/>